<proteinExistence type="predicted"/>
<dbReference type="EMBL" id="GGEC01093034">
    <property type="protein sequence ID" value="MBX73518.1"/>
    <property type="molecule type" value="Transcribed_RNA"/>
</dbReference>
<sequence>MSHKLHNVKTYVHIFKENKLFSCASGSTSEGMS</sequence>
<dbReference type="AlphaFoldDB" id="A0A2P2R2S5"/>
<reference evidence="1" key="1">
    <citation type="submission" date="2018-02" db="EMBL/GenBank/DDBJ databases">
        <title>Rhizophora mucronata_Transcriptome.</title>
        <authorList>
            <person name="Meera S.P."/>
            <person name="Sreeshan A."/>
            <person name="Augustine A."/>
        </authorList>
    </citation>
    <scope>NUCLEOTIDE SEQUENCE</scope>
    <source>
        <tissue evidence="1">Leaf</tissue>
    </source>
</reference>
<protein>
    <submittedName>
        <fullName evidence="1">Uncharacterized protein</fullName>
    </submittedName>
</protein>
<name>A0A2P2R2S5_RHIMU</name>
<evidence type="ECO:0000313" key="1">
    <source>
        <dbReference type="EMBL" id="MBX73518.1"/>
    </source>
</evidence>
<accession>A0A2P2R2S5</accession>
<organism evidence="1">
    <name type="scientific">Rhizophora mucronata</name>
    <name type="common">Asiatic mangrove</name>
    <dbReference type="NCBI Taxonomy" id="61149"/>
    <lineage>
        <taxon>Eukaryota</taxon>
        <taxon>Viridiplantae</taxon>
        <taxon>Streptophyta</taxon>
        <taxon>Embryophyta</taxon>
        <taxon>Tracheophyta</taxon>
        <taxon>Spermatophyta</taxon>
        <taxon>Magnoliopsida</taxon>
        <taxon>eudicotyledons</taxon>
        <taxon>Gunneridae</taxon>
        <taxon>Pentapetalae</taxon>
        <taxon>rosids</taxon>
        <taxon>fabids</taxon>
        <taxon>Malpighiales</taxon>
        <taxon>Rhizophoraceae</taxon>
        <taxon>Rhizophora</taxon>
    </lineage>
</organism>